<reference evidence="2 3" key="1">
    <citation type="submission" date="2023-07" db="EMBL/GenBank/DDBJ databases">
        <title>Genomic Encyclopedia of Type Strains, Phase IV (KMG-IV): sequencing the most valuable type-strain genomes for metagenomic binning, comparative biology and taxonomic classification.</title>
        <authorList>
            <person name="Goeker M."/>
        </authorList>
    </citation>
    <scope>NUCLEOTIDE SEQUENCE [LARGE SCALE GENOMIC DNA]</scope>
    <source>
        <strain evidence="2 3">DSM 19013</strain>
    </source>
</reference>
<keyword evidence="2" id="KW-0969">Cilium</keyword>
<gene>
    <name evidence="2" type="ORF">QO012_004045</name>
</gene>
<feature type="region of interest" description="Disordered" evidence="1">
    <location>
        <begin position="26"/>
        <end position="48"/>
    </location>
</feature>
<accession>A0ABU0I4J1</accession>
<organism evidence="2 3">
    <name type="scientific">Methylobacterium aerolatum</name>
    <dbReference type="NCBI Taxonomy" id="418708"/>
    <lineage>
        <taxon>Bacteria</taxon>
        <taxon>Pseudomonadati</taxon>
        <taxon>Pseudomonadota</taxon>
        <taxon>Alphaproteobacteria</taxon>
        <taxon>Hyphomicrobiales</taxon>
        <taxon>Methylobacteriaceae</taxon>
        <taxon>Methylobacterium</taxon>
    </lineage>
</organism>
<protein>
    <submittedName>
        <fullName evidence="2">Flagellar hook protein FlgE</fullName>
    </submittedName>
</protein>
<sequence>MFEAFSIATGGMQAASRQLDRAAQQIASLGASTPSTNPAITGDAGGNALPPAATVDLSSSVLDVLDAQTNFALNARVARAADEMAQRTIDMLV</sequence>
<dbReference type="EMBL" id="JAUSVP010000015">
    <property type="protein sequence ID" value="MDQ0449526.1"/>
    <property type="molecule type" value="Genomic_DNA"/>
</dbReference>
<dbReference type="RefSeq" id="WP_238201377.1">
    <property type="nucleotide sequence ID" value="NZ_BPQE01000003.1"/>
</dbReference>
<keyword evidence="2" id="KW-0282">Flagellum</keyword>
<evidence type="ECO:0000313" key="3">
    <source>
        <dbReference type="Proteomes" id="UP001231124"/>
    </source>
</evidence>
<feature type="compositionally biased region" description="Polar residues" evidence="1">
    <location>
        <begin position="26"/>
        <end position="39"/>
    </location>
</feature>
<evidence type="ECO:0000256" key="1">
    <source>
        <dbReference type="SAM" id="MobiDB-lite"/>
    </source>
</evidence>
<evidence type="ECO:0000313" key="2">
    <source>
        <dbReference type="EMBL" id="MDQ0449526.1"/>
    </source>
</evidence>
<proteinExistence type="predicted"/>
<keyword evidence="2" id="KW-0966">Cell projection</keyword>
<keyword evidence="3" id="KW-1185">Reference proteome</keyword>
<comment type="caution">
    <text evidence="2">The sequence shown here is derived from an EMBL/GenBank/DDBJ whole genome shotgun (WGS) entry which is preliminary data.</text>
</comment>
<name>A0ABU0I4J1_9HYPH</name>
<dbReference type="Proteomes" id="UP001231124">
    <property type="component" value="Unassembled WGS sequence"/>
</dbReference>